<dbReference type="EMBL" id="AVBG01000004">
    <property type="protein sequence ID" value="KGP91981.1"/>
    <property type="molecule type" value="Genomic_DNA"/>
</dbReference>
<dbReference type="Pfam" id="PF20862">
    <property type="entry name" value="DUF6843"/>
    <property type="match status" value="1"/>
</dbReference>
<gene>
    <name evidence="2" type="ORF">N780_15355</name>
</gene>
<evidence type="ECO:0000313" key="2">
    <source>
        <dbReference type="EMBL" id="KGP91981.1"/>
    </source>
</evidence>
<keyword evidence="3" id="KW-1185">Reference proteome</keyword>
<reference evidence="2 3" key="1">
    <citation type="submission" date="2013-08" db="EMBL/GenBank/DDBJ databases">
        <title>Genome of Pontibacillus chungwhensis.</title>
        <authorList>
            <person name="Wang Q."/>
            <person name="Wang G."/>
        </authorList>
    </citation>
    <scope>NUCLEOTIDE SEQUENCE [LARGE SCALE GENOMIC DNA]</scope>
    <source>
        <strain evidence="2 3">BH030062</strain>
    </source>
</reference>
<accession>A0A0A2UZK3</accession>
<sequence>MKKIIFSLPVIFLVFILGVLGWSKFQSSKTGPDVQYLIPEGKEGCFAVIYKVEGAEPLEIEDNTITHSFSVDGLSETSSPHNFGWERENTSGYIKVDYFYVDGEEKVKIPPENIYMETSPSGAKVNEEGERVVYENLSTFYIGENEPSKKIDCTKVALEKTTK</sequence>
<proteinExistence type="predicted"/>
<feature type="domain" description="DUF6843" evidence="1">
    <location>
        <begin position="35"/>
        <end position="139"/>
    </location>
</feature>
<organism evidence="2 3">
    <name type="scientific">Pontibacillus chungwhensis BH030062</name>
    <dbReference type="NCBI Taxonomy" id="1385513"/>
    <lineage>
        <taxon>Bacteria</taxon>
        <taxon>Bacillati</taxon>
        <taxon>Bacillota</taxon>
        <taxon>Bacilli</taxon>
        <taxon>Bacillales</taxon>
        <taxon>Bacillaceae</taxon>
        <taxon>Pontibacillus</taxon>
    </lineage>
</organism>
<name>A0A0A2UZK3_9BACI</name>
<dbReference type="InterPro" id="IPR049293">
    <property type="entry name" value="DUF6843"/>
</dbReference>
<dbReference type="OrthoDB" id="68404at2"/>
<dbReference type="Proteomes" id="UP000030153">
    <property type="component" value="Unassembled WGS sequence"/>
</dbReference>
<dbReference type="RefSeq" id="WP_036781750.1">
    <property type="nucleotide sequence ID" value="NZ_AVBG01000004.1"/>
</dbReference>
<dbReference type="AlphaFoldDB" id="A0A0A2UZK3"/>
<dbReference type="eggNOG" id="ENOG5033NII">
    <property type="taxonomic scope" value="Bacteria"/>
</dbReference>
<evidence type="ECO:0000259" key="1">
    <source>
        <dbReference type="Pfam" id="PF20862"/>
    </source>
</evidence>
<protein>
    <recommendedName>
        <fullName evidence="1">DUF6843 domain-containing protein</fullName>
    </recommendedName>
</protein>
<evidence type="ECO:0000313" key="3">
    <source>
        <dbReference type="Proteomes" id="UP000030153"/>
    </source>
</evidence>
<comment type="caution">
    <text evidence="2">The sequence shown here is derived from an EMBL/GenBank/DDBJ whole genome shotgun (WGS) entry which is preliminary data.</text>
</comment>